<organism evidence="1 2">
    <name type="scientific">Alishewanella maricola</name>
    <dbReference type="NCBI Taxonomy" id="2795740"/>
    <lineage>
        <taxon>Bacteria</taxon>
        <taxon>Pseudomonadati</taxon>
        <taxon>Pseudomonadota</taxon>
        <taxon>Gammaproteobacteria</taxon>
        <taxon>Alteromonadales</taxon>
        <taxon>Alteromonadaceae</taxon>
        <taxon>Alishewanella</taxon>
    </lineage>
</organism>
<accession>A0ABS8C284</accession>
<gene>
    <name evidence="1" type="ORF">JAO78_006370</name>
</gene>
<dbReference type="EMBL" id="JAEINI020000003">
    <property type="protein sequence ID" value="MCB5226436.1"/>
    <property type="molecule type" value="Genomic_DNA"/>
</dbReference>
<comment type="caution">
    <text evidence="1">The sequence shown here is derived from an EMBL/GenBank/DDBJ whole genome shotgun (WGS) entry which is preliminary data.</text>
</comment>
<dbReference type="InterPro" id="IPR014508">
    <property type="entry name" value="UCP020555_TPR-like"/>
</dbReference>
<dbReference type="Proteomes" id="UP000633814">
    <property type="component" value="Unassembled WGS sequence"/>
</dbReference>
<sequence>MNIKKIIITAVLAVGLSACTVNNNSIYYWGSYSQTAYKLKSAPTDEVRSKHKAELMNIVTLAATKKKKIPPGIYAELALLEAEDKNLTLAMQYFEEEKRLFPESEKLIQLIQMNMAKEASK</sequence>
<protein>
    <submittedName>
        <fullName evidence="1">DUF4810 domain-containing protein</fullName>
    </submittedName>
</protein>
<dbReference type="RefSeq" id="WP_226750529.1">
    <property type="nucleotide sequence ID" value="NZ_JAEINI020000003.1"/>
</dbReference>
<dbReference type="Pfam" id="PF16068">
    <property type="entry name" value="DUF4810"/>
    <property type="match status" value="1"/>
</dbReference>
<keyword evidence="2" id="KW-1185">Reference proteome</keyword>
<proteinExistence type="predicted"/>
<dbReference type="PROSITE" id="PS51257">
    <property type="entry name" value="PROKAR_LIPOPROTEIN"/>
    <property type="match status" value="1"/>
</dbReference>
<name>A0ABS8C284_9ALTE</name>
<evidence type="ECO:0000313" key="1">
    <source>
        <dbReference type="EMBL" id="MCB5226436.1"/>
    </source>
</evidence>
<evidence type="ECO:0000313" key="2">
    <source>
        <dbReference type="Proteomes" id="UP000633814"/>
    </source>
</evidence>
<reference evidence="1 2" key="1">
    <citation type="submission" date="2021-10" db="EMBL/GenBank/DDBJ databases">
        <title>Alishewanella koreense sp. nov. isolated from seawater of southwestern coast in South Korea and the proposal for the reclassification of Rheinheimera perlucida and Rheinheimera tuosuensis as Arsukibacterium perlucida and Arsukibacterium tuosuensis.</title>
        <authorList>
            <person name="Kim K.H."/>
            <person name="Ruan W."/>
            <person name="Kim K.R."/>
            <person name="Baek J.H."/>
            <person name="Jeon C.O."/>
        </authorList>
    </citation>
    <scope>NUCLEOTIDE SEQUENCE [LARGE SCALE GENOMIC DNA]</scope>
    <source>
        <strain evidence="1 2">16-MA</strain>
    </source>
</reference>